<dbReference type="RefSeq" id="WP_133037483.1">
    <property type="nucleotide sequence ID" value="NZ_BMXW01000018.1"/>
</dbReference>
<dbReference type="AlphaFoldDB" id="A0A4V2RT76"/>
<proteinExistence type="predicted"/>
<organism evidence="2 3">
    <name type="scientific">Shewanella fodinae</name>
    <dbReference type="NCBI Taxonomy" id="552357"/>
    <lineage>
        <taxon>Bacteria</taxon>
        <taxon>Pseudomonadati</taxon>
        <taxon>Pseudomonadota</taxon>
        <taxon>Gammaproteobacteria</taxon>
        <taxon>Alteromonadales</taxon>
        <taxon>Shewanellaceae</taxon>
        <taxon>Shewanella</taxon>
    </lineage>
</organism>
<evidence type="ECO:0008006" key="4">
    <source>
        <dbReference type="Google" id="ProtNLM"/>
    </source>
</evidence>
<dbReference type="InterPro" id="IPR007420">
    <property type="entry name" value="DUF465"/>
</dbReference>
<accession>A0A4V2RT76</accession>
<evidence type="ECO:0000256" key="1">
    <source>
        <dbReference type="SAM" id="Coils"/>
    </source>
</evidence>
<comment type="caution">
    <text evidence="2">The sequence shown here is derived from an EMBL/GenBank/DDBJ whole genome shotgun (WGS) entry which is preliminary data.</text>
</comment>
<keyword evidence="1" id="KW-0175">Coiled coil</keyword>
<sequence length="74" mass="8969">MFTEYGALVTELKNSNIQFQKLFEEHDQLDKEIRKIERYPSSEFTQEVKVLKKRKLELKEQLFDILKCHPGFQH</sequence>
<keyword evidence="3" id="KW-1185">Reference proteome</keyword>
<dbReference type="InterPro" id="IPR038444">
    <property type="entry name" value="DUF465_sf"/>
</dbReference>
<dbReference type="Pfam" id="PF04325">
    <property type="entry name" value="DUF465"/>
    <property type="match status" value="1"/>
</dbReference>
<evidence type="ECO:0000313" key="3">
    <source>
        <dbReference type="Proteomes" id="UP000294832"/>
    </source>
</evidence>
<dbReference type="OrthoDB" id="5616367at2"/>
<feature type="coiled-coil region" evidence="1">
    <location>
        <begin position="12"/>
        <end position="61"/>
    </location>
</feature>
<dbReference type="EMBL" id="SLWF01000001">
    <property type="protein sequence ID" value="TCN90754.1"/>
    <property type="molecule type" value="Genomic_DNA"/>
</dbReference>
<gene>
    <name evidence="2" type="ORF">EDC91_101230</name>
</gene>
<reference evidence="2 3" key="1">
    <citation type="submission" date="2019-03" db="EMBL/GenBank/DDBJ databases">
        <title>Freshwater and sediment microbial communities from various areas in North America, analyzing microbe dynamics in response to fracking.</title>
        <authorList>
            <person name="Lamendella R."/>
        </authorList>
    </citation>
    <scope>NUCLEOTIDE SEQUENCE [LARGE SCALE GENOMIC DNA]</scope>
    <source>
        <strain evidence="2 3">74A</strain>
    </source>
</reference>
<name>A0A4V2RT76_9GAMM</name>
<evidence type="ECO:0000313" key="2">
    <source>
        <dbReference type="EMBL" id="TCN90754.1"/>
    </source>
</evidence>
<dbReference type="Proteomes" id="UP000294832">
    <property type="component" value="Unassembled WGS sequence"/>
</dbReference>
<dbReference type="Gene3D" id="6.10.280.50">
    <property type="match status" value="1"/>
</dbReference>
<protein>
    <recommendedName>
        <fullName evidence="4">DUF465 domain-containing protein</fullName>
    </recommendedName>
</protein>